<proteinExistence type="predicted"/>
<sequence length="65" mass="7662">MDKFALEREMKGGGSVSFLYFSGYQNLNLKLNQKHVINFLTTKGNQKLFVEDEEQFRRNTNSDRK</sequence>
<dbReference type="AlphaFoldDB" id="Q9FXX4"/>
<organism evidence="1">
    <name type="scientific">Arabidopsis thaliana</name>
    <name type="common">Mouse-ear cress</name>
    <dbReference type="NCBI Taxonomy" id="3702"/>
    <lineage>
        <taxon>Eukaryota</taxon>
        <taxon>Viridiplantae</taxon>
        <taxon>Streptophyta</taxon>
        <taxon>Embryophyta</taxon>
        <taxon>Tracheophyta</taxon>
        <taxon>Spermatophyta</taxon>
        <taxon>Magnoliopsida</taxon>
        <taxon>eudicotyledons</taxon>
        <taxon>Gunneridae</taxon>
        <taxon>Pentapetalae</taxon>
        <taxon>rosids</taxon>
        <taxon>malvids</taxon>
        <taxon>Brassicales</taxon>
        <taxon>Brassicaceae</taxon>
        <taxon>Camelineae</taxon>
        <taxon>Arabidopsis</taxon>
    </lineage>
</organism>
<name>Q9FXX4_ARATH</name>
<protein>
    <submittedName>
        <fullName evidence="1">Genomic DNA, chromosome 5, P1 clone: MTH16</fullName>
    </submittedName>
</protein>
<evidence type="ECO:0000313" key="1">
    <source>
        <dbReference type="EMBL" id="BAB09526.1"/>
    </source>
</evidence>
<dbReference type="EMBL" id="AB020752">
    <property type="protein sequence ID" value="BAB09526.1"/>
    <property type="molecule type" value="Genomic_DNA"/>
</dbReference>
<accession>Q9FXX4</accession>
<reference evidence="1" key="1">
    <citation type="journal article" date="1999" name="DNA Res.">
        <title>Structural analysis of Arabidopsis thaliana chromosome 5. IX. Sequence features of the regions of 1,011,550 bp covered by seventeen P1 and TAC clones.</title>
        <authorList>
            <person name="Kaneko T."/>
            <person name="Katoh T."/>
            <person name="Sato S."/>
            <person name="Nakamura Y."/>
            <person name="Asamizu E."/>
            <person name="Kotani H."/>
            <person name="Miyajima N."/>
            <person name="Tabata S."/>
        </authorList>
    </citation>
    <scope>NUCLEOTIDE SEQUENCE [LARGE SCALE GENOMIC DNA]</scope>
    <source>
        <strain>cv. Columbia</strain>
    </source>
</reference>